<accession>A0ABM1ZME0</accession>
<proteinExistence type="predicted"/>
<feature type="compositionally biased region" description="Low complexity" evidence="1">
    <location>
        <begin position="39"/>
        <end position="50"/>
    </location>
</feature>
<reference evidence="3" key="1">
    <citation type="journal article" date="2015" name="Proc. Natl. Acad. Sci. U.S.A.">
        <title>Genome sequence of the Asian Tiger mosquito, Aedes albopictus, reveals insights into its biology, genetics, and evolution.</title>
        <authorList>
            <person name="Chen X.G."/>
            <person name="Jiang X."/>
            <person name="Gu J."/>
            <person name="Xu M."/>
            <person name="Wu Y."/>
            <person name="Deng Y."/>
            <person name="Zhang C."/>
            <person name="Bonizzoni M."/>
            <person name="Dermauw W."/>
            <person name="Vontas J."/>
            <person name="Armbruster P."/>
            <person name="Huang X."/>
            <person name="Yang Y."/>
            <person name="Zhang H."/>
            <person name="He W."/>
            <person name="Peng H."/>
            <person name="Liu Y."/>
            <person name="Wu K."/>
            <person name="Chen J."/>
            <person name="Lirakis M."/>
            <person name="Topalis P."/>
            <person name="Van Leeuwen T."/>
            <person name="Hall A.B."/>
            <person name="Jiang X."/>
            <person name="Thorpe C."/>
            <person name="Mueller R.L."/>
            <person name="Sun C."/>
            <person name="Waterhouse R.M."/>
            <person name="Yan G."/>
            <person name="Tu Z.J."/>
            <person name="Fang X."/>
            <person name="James A.A."/>
        </authorList>
    </citation>
    <scope>NUCLEOTIDE SEQUENCE [LARGE SCALE GENOMIC DNA]</scope>
    <source>
        <strain evidence="3">Foshan</strain>
    </source>
</reference>
<feature type="compositionally biased region" description="Basic and acidic residues" evidence="1">
    <location>
        <begin position="97"/>
        <end position="107"/>
    </location>
</feature>
<evidence type="ECO:0000313" key="3">
    <source>
        <dbReference type="Proteomes" id="UP000069940"/>
    </source>
</evidence>
<feature type="region of interest" description="Disordered" evidence="1">
    <location>
        <begin position="1"/>
        <end position="74"/>
    </location>
</feature>
<keyword evidence="3" id="KW-1185">Reference proteome</keyword>
<protein>
    <recommendedName>
        <fullName evidence="4">TPX2 C-terminal domain-containing protein</fullName>
    </recommendedName>
</protein>
<sequence length="259" mass="30489">MSSRSYSKLPQKLQRVSLKIHRKLPQKEKEEKSNRDDCAGSSSGSSGKSAGQRHPDDKALLEEYQRHQAKTRQVETCDRAYRYAQVYENKRKALREKEEKQLQEMKKFQARPAPNFKSGTKKENAVPKFTIPVTPKQMKPERIHKQAMQVKKLEDRTKDPEPTKEFKAHVLKEEPFKPALVKTVIKQAPFELRMSSRLQERKLLDEQRHRAKEEKARREAEERRLAEERELKLLRKQKEFKANPNPFNVFARIPQPIPA</sequence>
<evidence type="ECO:0000313" key="2">
    <source>
        <dbReference type="EnsemblMetazoa" id="AALFPA23_019866.P29258"/>
    </source>
</evidence>
<dbReference type="EnsemblMetazoa" id="AALFPA23_019866.R29258">
    <property type="protein sequence ID" value="AALFPA23_019866.P29258"/>
    <property type="gene ID" value="AALFPA23_019866"/>
</dbReference>
<name>A0ABM1ZME0_AEDAL</name>
<dbReference type="GeneID" id="115255155"/>
<reference evidence="2" key="2">
    <citation type="submission" date="2025-05" db="UniProtKB">
        <authorList>
            <consortium name="EnsemblMetazoa"/>
        </authorList>
    </citation>
    <scope>IDENTIFICATION</scope>
    <source>
        <strain evidence="2">Foshan</strain>
    </source>
</reference>
<dbReference type="Proteomes" id="UP000069940">
    <property type="component" value="Unassembled WGS sequence"/>
</dbReference>
<organism evidence="2 3">
    <name type="scientific">Aedes albopictus</name>
    <name type="common">Asian tiger mosquito</name>
    <name type="synonym">Stegomyia albopicta</name>
    <dbReference type="NCBI Taxonomy" id="7160"/>
    <lineage>
        <taxon>Eukaryota</taxon>
        <taxon>Metazoa</taxon>
        <taxon>Ecdysozoa</taxon>
        <taxon>Arthropoda</taxon>
        <taxon>Hexapoda</taxon>
        <taxon>Insecta</taxon>
        <taxon>Pterygota</taxon>
        <taxon>Neoptera</taxon>
        <taxon>Endopterygota</taxon>
        <taxon>Diptera</taxon>
        <taxon>Nematocera</taxon>
        <taxon>Culicoidea</taxon>
        <taxon>Culicidae</taxon>
        <taxon>Culicinae</taxon>
        <taxon>Aedini</taxon>
        <taxon>Aedes</taxon>
        <taxon>Stegomyia</taxon>
    </lineage>
</organism>
<feature type="compositionally biased region" description="Basic and acidic residues" evidence="1">
    <location>
        <begin position="151"/>
        <end position="170"/>
    </location>
</feature>
<evidence type="ECO:0008006" key="4">
    <source>
        <dbReference type="Google" id="ProtNLM"/>
    </source>
</evidence>
<feature type="region of interest" description="Disordered" evidence="1">
    <location>
        <begin position="203"/>
        <end position="223"/>
    </location>
</feature>
<feature type="compositionally biased region" description="Basic and acidic residues" evidence="1">
    <location>
        <begin position="25"/>
        <end position="38"/>
    </location>
</feature>
<evidence type="ECO:0000256" key="1">
    <source>
        <dbReference type="SAM" id="MobiDB-lite"/>
    </source>
</evidence>
<dbReference type="RefSeq" id="XP_029708905.2">
    <property type="nucleotide sequence ID" value="XM_029853045.2"/>
</dbReference>
<feature type="compositionally biased region" description="Basic and acidic residues" evidence="1">
    <location>
        <begin position="53"/>
        <end position="74"/>
    </location>
</feature>
<feature type="region of interest" description="Disordered" evidence="1">
    <location>
        <begin position="97"/>
        <end position="170"/>
    </location>
</feature>